<name>A0A183CMG7_GLOPA</name>
<accession>A0A183CMG7</accession>
<sequence>MPHNLIPKDIDMTVFDAPINGRCWKQDCLRRDDLLLMLEKGNKLGYMSFLRQLVNEMLQFRSAAALEERRQRGQGICLLFMLFEWQYKTQDYVNVPLAQL</sequence>
<reference evidence="1" key="1">
    <citation type="submission" date="2013-12" db="EMBL/GenBank/DDBJ databases">
        <authorList>
            <person name="Aslett M."/>
        </authorList>
    </citation>
    <scope>NUCLEOTIDE SEQUENCE [LARGE SCALE GENOMIC DNA]</scope>
    <source>
        <strain evidence="1">Lindley</strain>
    </source>
</reference>
<protein>
    <submittedName>
        <fullName evidence="2">DNA helicase</fullName>
    </submittedName>
</protein>
<reference evidence="2" key="3">
    <citation type="submission" date="2016-06" db="UniProtKB">
        <authorList>
            <consortium name="WormBaseParasite"/>
        </authorList>
    </citation>
    <scope>IDENTIFICATION</scope>
</reference>
<proteinExistence type="predicted"/>
<evidence type="ECO:0000313" key="2">
    <source>
        <dbReference type="WBParaSite" id="GPLIN_001407300"/>
    </source>
</evidence>
<dbReference type="WBParaSite" id="GPLIN_001407300">
    <property type="protein sequence ID" value="GPLIN_001407300"/>
    <property type="gene ID" value="GPLIN_001407300"/>
</dbReference>
<dbReference type="AlphaFoldDB" id="A0A183CMG7"/>
<evidence type="ECO:0000313" key="1">
    <source>
        <dbReference type="Proteomes" id="UP000050741"/>
    </source>
</evidence>
<reference evidence="1" key="2">
    <citation type="submission" date="2014-05" db="EMBL/GenBank/DDBJ databases">
        <title>The genome and life-stage specific transcriptomes of Globodera pallida elucidate key aspects of plant parasitism by a cyst nematode.</title>
        <authorList>
            <person name="Cotton J.A."/>
            <person name="Lilley C.J."/>
            <person name="Jones L.M."/>
            <person name="Kikuchi T."/>
            <person name="Reid A.J."/>
            <person name="Thorpe P."/>
            <person name="Tsai I.J."/>
            <person name="Beasley H."/>
            <person name="Blok V."/>
            <person name="Cock P.J.A."/>
            <person name="Van den Akker S.E."/>
            <person name="Holroyd N."/>
            <person name="Hunt M."/>
            <person name="Mantelin S."/>
            <person name="Naghra H."/>
            <person name="Pain A."/>
            <person name="Palomares-Rius J.E."/>
            <person name="Zarowiecki M."/>
            <person name="Berriman M."/>
            <person name="Jones J.T."/>
            <person name="Urwin P.E."/>
        </authorList>
    </citation>
    <scope>NUCLEOTIDE SEQUENCE [LARGE SCALE GENOMIC DNA]</scope>
    <source>
        <strain evidence="1">Lindley</strain>
    </source>
</reference>
<organism evidence="1 2">
    <name type="scientific">Globodera pallida</name>
    <name type="common">Potato cyst nematode worm</name>
    <name type="synonym">Heterodera pallida</name>
    <dbReference type="NCBI Taxonomy" id="36090"/>
    <lineage>
        <taxon>Eukaryota</taxon>
        <taxon>Metazoa</taxon>
        <taxon>Ecdysozoa</taxon>
        <taxon>Nematoda</taxon>
        <taxon>Chromadorea</taxon>
        <taxon>Rhabditida</taxon>
        <taxon>Tylenchina</taxon>
        <taxon>Tylenchomorpha</taxon>
        <taxon>Tylenchoidea</taxon>
        <taxon>Heteroderidae</taxon>
        <taxon>Heteroderinae</taxon>
        <taxon>Globodera</taxon>
    </lineage>
</organism>
<dbReference type="Proteomes" id="UP000050741">
    <property type="component" value="Unassembled WGS sequence"/>
</dbReference>
<keyword evidence="1" id="KW-1185">Reference proteome</keyword>